<dbReference type="AlphaFoldDB" id="A0A1Y5SUC3"/>
<evidence type="ECO:0000313" key="2">
    <source>
        <dbReference type="Proteomes" id="UP000193870"/>
    </source>
</evidence>
<dbReference type="InterPro" id="IPR021866">
    <property type="entry name" value="SpoIIAA-like"/>
</dbReference>
<organism evidence="1 2">
    <name type="scientific">Palleronia marisminoris</name>
    <dbReference type="NCBI Taxonomy" id="315423"/>
    <lineage>
        <taxon>Bacteria</taxon>
        <taxon>Pseudomonadati</taxon>
        <taxon>Pseudomonadota</taxon>
        <taxon>Alphaproteobacteria</taxon>
        <taxon>Rhodobacterales</taxon>
        <taxon>Roseobacteraceae</taxon>
        <taxon>Palleronia</taxon>
    </lineage>
</organism>
<dbReference type="Proteomes" id="UP000193870">
    <property type="component" value="Unassembled WGS sequence"/>
</dbReference>
<evidence type="ECO:0008006" key="3">
    <source>
        <dbReference type="Google" id="ProtNLM"/>
    </source>
</evidence>
<dbReference type="Pfam" id="PF11964">
    <property type="entry name" value="SpoIIAA-like"/>
    <property type="match status" value="1"/>
</dbReference>
<dbReference type="RefSeq" id="WP_085854185.1">
    <property type="nucleotide sequence ID" value="NZ_FOPF01000005.1"/>
</dbReference>
<dbReference type="InterPro" id="IPR036513">
    <property type="entry name" value="STAS_dom_sf"/>
</dbReference>
<dbReference type="OrthoDB" id="5457369at2"/>
<name>A0A1Y5SUC3_9RHOB</name>
<proteinExistence type="predicted"/>
<dbReference type="Gene3D" id="3.40.50.10600">
    <property type="entry name" value="SpoIIaa-like domains"/>
    <property type="match status" value="1"/>
</dbReference>
<evidence type="ECO:0000313" key="1">
    <source>
        <dbReference type="EMBL" id="SLN48715.1"/>
    </source>
</evidence>
<dbReference type="SUPFAM" id="SSF52091">
    <property type="entry name" value="SpoIIaa-like"/>
    <property type="match status" value="1"/>
</dbReference>
<dbReference type="InterPro" id="IPR038396">
    <property type="entry name" value="SpoIIAA-like_sf"/>
</dbReference>
<reference evidence="1 2" key="1">
    <citation type="submission" date="2017-03" db="EMBL/GenBank/DDBJ databases">
        <authorList>
            <person name="Afonso C.L."/>
            <person name="Miller P.J."/>
            <person name="Scott M.A."/>
            <person name="Spackman E."/>
            <person name="Goraichik I."/>
            <person name="Dimitrov K.M."/>
            <person name="Suarez D.L."/>
            <person name="Swayne D.E."/>
        </authorList>
    </citation>
    <scope>NUCLEOTIDE SEQUENCE [LARGE SCALE GENOMIC DNA]</scope>
    <source>
        <strain evidence="1 2">CECT 7066</strain>
    </source>
</reference>
<keyword evidence="2" id="KW-1185">Reference proteome</keyword>
<sequence>MFANSSIREVPHDGEDLFAFRIVGEVTRVDMEEMSRYMDAQFKTHDKVSMLLIFDPYKGAQSGATLSWDVLKTRVKSLTKVDRYVVVNAPEHAKSKIKTMGSLIPVEAMTFDDEAEAWAYLGATPRDTGPVA</sequence>
<gene>
    <name evidence="1" type="ORF">PAM7066_02214</name>
</gene>
<dbReference type="EMBL" id="FWFV01000005">
    <property type="protein sequence ID" value="SLN48715.1"/>
    <property type="molecule type" value="Genomic_DNA"/>
</dbReference>
<dbReference type="STRING" id="315423.SAMN04488020_105270"/>
<accession>A0A1Y5SUC3</accession>
<protein>
    <recommendedName>
        <fullName evidence="3">SpoIIAA-like protein</fullName>
    </recommendedName>
</protein>